<dbReference type="RefSeq" id="XP_013958907.1">
    <property type="nucleotide sequence ID" value="XM_014103432.1"/>
</dbReference>
<keyword evidence="2" id="KW-1185">Reference proteome</keyword>
<dbReference type="VEuPathDB" id="FungiDB:TRIVIDRAFT_61480"/>
<sequence length="339" mass="37236">MITIRPNKMDPMRLLYATHYIVYEEMAPQAWNGQPVSLTAGFSLFPFPLPFTDETLGTCFEPDVLVAHHDGGTSFCIFFHYDLAYTSLTAATNITTATHRRHVHVPQPGESSCWILDAGTGPRRHLGQKQKQSDDELRACVMTKTTKTSVVAPQHGRLDRQSVQSRKSRYLVEDGVWRGLTARFGSRGCTPPTFMRTPSCKSQDTAQTWILCLVKCRRALCWAGPQAARISERQRGSDGGGAKAVVVANLGARTCNNSGLSKRGRELVVSGSSHAPNALEPLKYPSMESGTMLCPDEAAIRQYPAQWLAVGGRCSLSAGHGLAHRPQREHQGGGMCRFH</sequence>
<proteinExistence type="predicted"/>
<dbReference type="AlphaFoldDB" id="G9MMY6"/>
<organism evidence="1 2">
    <name type="scientific">Hypocrea virens (strain Gv29-8 / FGSC 10586)</name>
    <name type="common">Gliocladium virens</name>
    <name type="synonym">Trichoderma virens</name>
    <dbReference type="NCBI Taxonomy" id="413071"/>
    <lineage>
        <taxon>Eukaryota</taxon>
        <taxon>Fungi</taxon>
        <taxon>Dikarya</taxon>
        <taxon>Ascomycota</taxon>
        <taxon>Pezizomycotina</taxon>
        <taxon>Sordariomycetes</taxon>
        <taxon>Hypocreomycetidae</taxon>
        <taxon>Hypocreales</taxon>
        <taxon>Hypocreaceae</taxon>
        <taxon>Trichoderma</taxon>
    </lineage>
</organism>
<reference evidence="1 2" key="1">
    <citation type="journal article" date="2011" name="Genome Biol.">
        <title>Comparative genome sequence analysis underscores mycoparasitism as the ancestral life style of Trichoderma.</title>
        <authorList>
            <person name="Kubicek C.P."/>
            <person name="Herrera-Estrella A."/>
            <person name="Seidl-Seiboth V."/>
            <person name="Martinez D.A."/>
            <person name="Druzhinina I.S."/>
            <person name="Thon M."/>
            <person name="Zeilinger S."/>
            <person name="Casas-Flores S."/>
            <person name="Horwitz B.A."/>
            <person name="Mukherjee P.K."/>
            <person name="Mukherjee M."/>
            <person name="Kredics L."/>
            <person name="Alcaraz L.D."/>
            <person name="Aerts A."/>
            <person name="Antal Z."/>
            <person name="Atanasova L."/>
            <person name="Cervantes-Badillo M.G."/>
            <person name="Challacombe J."/>
            <person name="Chertkov O."/>
            <person name="McCluskey K."/>
            <person name="Coulpier F."/>
            <person name="Deshpande N."/>
            <person name="von Doehren H."/>
            <person name="Ebbole D.J."/>
            <person name="Esquivel-Naranjo E.U."/>
            <person name="Fekete E."/>
            <person name="Flipphi M."/>
            <person name="Glaser F."/>
            <person name="Gomez-Rodriguez E.Y."/>
            <person name="Gruber S."/>
            <person name="Han C."/>
            <person name="Henrissat B."/>
            <person name="Hermosa R."/>
            <person name="Hernandez-Onate M."/>
            <person name="Karaffa L."/>
            <person name="Kosti I."/>
            <person name="Le Crom S."/>
            <person name="Lindquist E."/>
            <person name="Lucas S."/>
            <person name="Luebeck M."/>
            <person name="Luebeck P.S."/>
            <person name="Margeot A."/>
            <person name="Metz B."/>
            <person name="Misra M."/>
            <person name="Nevalainen H."/>
            <person name="Omann M."/>
            <person name="Packer N."/>
            <person name="Perrone G."/>
            <person name="Uresti-Rivera E.E."/>
            <person name="Salamov A."/>
            <person name="Schmoll M."/>
            <person name="Seiboth B."/>
            <person name="Shapiro H."/>
            <person name="Sukno S."/>
            <person name="Tamayo-Ramos J.A."/>
            <person name="Tisch D."/>
            <person name="Wiest A."/>
            <person name="Wilkinson H.H."/>
            <person name="Zhang M."/>
            <person name="Coutinho P.M."/>
            <person name="Kenerley C.M."/>
            <person name="Monte E."/>
            <person name="Baker S.E."/>
            <person name="Grigoriev I.V."/>
        </authorList>
    </citation>
    <scope>NUCLEOTIDE SEQUENCE [LARGE SCALE GENOMIC DNA]</scope>
    <source>
        <strain evidence="2">Gv29-8 / FGSC 10586</strain>
    </source>
</reference>
<gene>
    <name evidence="1" type="ORF">TRIVIDRAFT_61480</name>
</gene>
<accession>G9MMY6</accession>
<name>G9MMY6_HYPVG</name>
<dbReference type="GeneID" id="25796228"/>
<dbReference type="Proteomes" id="UP000007115">
    <property type="component" value="Unassembled WGS sequence"/>
</dbReference>
<comment type="caution">
    <text evidence="1">The sequence shown here is derived from an EMBL/GenBank/DDBJ whole genome shotgun (WGS) entry which is preliminary data.</text>
</comment>
<evidence type="ECO:0000313" key="1">
    <source>
        <dbReference type="EMBL" id="EHK24704.1"/>
    </source>
</evidence>
<dbReference type="EMBL" id="ABDF02000004">
    <property type="protein sequence ID" value="EHK24704.1"/>
    <property type="molecule type" value="Genomic_DNA"/>
</dbReference>
<protein>
    <submittedName>
        <fullName evidence="1">Uncharacterized protein</fullName>
    </submittedName>
</protein>
<dbReference type="HOGENOM" id="CLU_819062_0_0_1"/>
<evidence type="ECO:0000313" key="2">
    <source>
        <dbReference type="Proteomes" id="UP000007115"/>
    </source>
</evidence>
<dbReference type="InParanoid" id="G9MMY6"/>